<dbReference type="AlphaFoldDB" id="A0A6C0AE20"/>
<name>A0A6C0AE20_9ZZZZ</name>
<organism evidence="1">
    <name type="scientific">viral metagenome</name>
    <dbReference type="NCBI Taxonomy" id="1070528"/>
    <lineage>
        <taxon>unclassified sequences</taxon>
        <taxon>metagenomes</taxon>
        <taxon>organismal metagenomes</taxon>
    </lineage>
</organism>
<evidence type="ECO:0000313" key="1">
    <source>
        <dbReference type="EMBL" id="QHS77710.1"/>
    </source>
</evidence>
<protein>
    <submittedName>
        <fullName evidence="1">Uncharacterized protein</fullName>
    </submittedName>
</protein>
<proteinExistence type="predicted"/>
<accession>A0A6C0AE20</accession>
<sequence length="64" mass="7914">MTYKYLYYGNPKDYDENNDYDFIIIEETEECMDAKNLLDDDIIYCFYDDLKEVKIHKKQDFFKS</sequence>
<reference evidence="1" key="1">
    <citation type="journal article" date="2020" name="Nature">
        <title>Giant virus diversity and host interactions through global metagenomics.</title>
        <authorList>
            <person name="Schulz F."/>
            <person name="Roux S."/>
            <person name="Paez-Espino D."/>
            <person name="Jungbluth S."/>
            <person name="Walsh D.A."/>
            <person name="Denef V.J."/>
            <person name="McMahon K.D."/>
            <person name="Konstantinidis K.T."/>
            <person name="Eloe-Fadrosh E.A."/>
            <person name="Kyrpides N.C."/>
            <person name="Woyke T."/>
        </authorList>
    </citation>
    <scope>NUCLEOTIDE SEQUENCE</scope>
    <source>
        <strain evidence="1">GVMAG-S-1021933-23</strain>
    </source>
</reference>
<dbReference type="EMBL" id="MN740593">
    <property type="protein sequence ID" value="QHS77710.1"/>
    <property type="molecule type" value="Genomic_DNA"/>
</dbReference>